<protein>
    <submittedName>
        <fullName evidence="2">Serine/threonine-protein phosphatase 1</fullName>
        <ecNumber evidence="2">3.1.3.16</ecNumber>
    </submittedName>
</protein>
<reference evidence="2 3" key="1">
    <citation type="submission" date="2019-02" db="EMBL/GenBank/DDBJ databases">
        <title>Deep-cultivation of Planctomycetes and their phenomic and genomic characterization uncovers novel biology.</title>
        <authorList>
            <person name="Wiegand S."/>
            <person name="Jogler M."/>
            <person name="Boedeker C."/>
            <person name="Pinto D."/>
            <person name="Vollmers J."/>
            <person name="Rivas-Marin E."/>
            <person name="Kohn T."/>
            <person name="Peeters S.H."/>
            <person name="Heuer A."/>
            <person name="Rast P."/>
            <person name="Oberbeckmann S."/>
            <person name="Bunk B."/>
            <person name="Jeske O."/>
            <person name="Meyerdierks A."/>
            <person name="Storesund J.E."/>
            <person name="Kallscheuer N."/>
            <person name="Luecker S."/>
            <person name="Lage O.M."/>
            <person name="Pohl T."/>
            <person name="Merkel B.J."/>
            <person name="Hornburger P."/>
            <person name="Mueller R.-W."/>
            <person name="Bruemmer F."/>
            <person name="Labrenz M."/>
            <person name="Spormann A.M."/>
            <person name="Op den Camp H."/>
            <person name="Overmann J."/>
            <person name="Amann R."/>
            <person name="Jetten M.S.M."/>
            <person name="Mascher T."/>
            <person name="Medema M.H."/>
            <person name="Devos D.P."/>
            <person name="Kaster A.-K."/>
            <person name="Ovreas L."/>
            <person name="Rohde M."/>
            <person name="Galperin M.Y."/>
            <person name="Jogler C."/>
        </authorList>
    </citation>
    <scope>NUCLEOTIDE SEQUENCE [LARGE SCALE GENOMIC DNA]</scope>
    <source>
        <strain evidence="2 3">CA12</strain>
    </source>
</reference>
<dbReference type="InterPro" id="IPR029052">
    <property type="entry name" value="Metallo-depent_PP-like"/>
</dbReference>
<dbReference type="GO" id="GO:0005737">
    <property type="term" value="C:cytoplasm"/>
    <property type="evidence" value="ECO:0007669"/>
    <property type="project" value="TreeGrafter"/>
</dbReference>
<dbReference type="PANTHER" id="PTHR42850">
    <property type="entry name" value="METALLOPHOSPHOESTERASE"/>
    <property type="match status" value="1"/>
</dbReference>
<dbReference type="EMBL" id="CP036265">
    <property type="protein sequence ID" value="QDT15969.1"/>
    <property type="molecule type" value="Genomic_DNA"/>
</dbReference>
<dbReference type="GO" id="GO:0008803">
    <property type="term" value="F:bis(5'-nucleosyl)-tetraphosphatase (symmetrical) activity"/>
    <property type="evidence" value="ECO:0007669"/>
    <property type="project" value="TreeGrafter"/>
</dbReference>
<name>A0A517P9B8_9PLAN</name>
<accession>A0A517P9B8</accession>
<dbReference type="KEGG" id="acaf:CA12_20670"/>
<evidence type="ECO:0000313" key="2">
    <source>
        <dbReference type="EMBL" id="QDT15969.1"/>
    </source>
</evidence>
<sequence>MTIGGRYFALGDVHGCATALAALLDALPLRPGDVVIPLGDLVDRGPDSRGVLDRLIRFEADFPRVELIPLRGNHEIMMREARGGVEERRRWLECGGDATLGSYAPLGRGASLKDVPAEHWTFLNERLHAYHESDDCLFVHANLYPDLPLAEQPDFMLYWEFCHEPPPPHQSGKRMICGHTRQRSGLPRVMENAVCIDTGACKGGWLTGLCAETGEVWQADERGRVRTLWLDEI</sequence>
<dbReference type="SUPFAM" id="SSF56300">
    <property type="entry name" value="Metallo-dependent phosphatases"/>
    <property type="match status" value="1"/>
</dbReference>
<feature type="domain" description="Calcineurin-like phosphoesterase" evidence="1">
    <location>
        <begin position="8"/>
        <end position="94"/>
    </location>
</feature>
<dbReference type="GO" id="GO:0110154">
    <property type="term" value="P:RNA decapping"/>
    <property type="evidence" value="ECO:0007669"/>
    <property type="project" value="TreeGrafter"/>
</dbReference>
<dbReference type="PANTHER" id="PTHR42850:SF4">
    <property type="entry name" value="ZINC-DEPENDENT ENDOPOLYPHOSPHATASE"/>
    <property type="match status" value="1"/>
</dbReference>
<keyword evidence="2" id="KW-0378">Hydrolase</keyword>
<evidence type="ECO:0000313" key="3">
    <source>
        <dbReference type="Proteomes" id="UP000318741"/>
    </source>
</evidence>
<dbReference type="Pfam" id="PF00149">
    <property type="entry name" value="Metallophos"/>
    <property type="match status" value="1"/>
</dbReference>
<proteinExistence type="predicted"/>
<dbReference type="AlphaFoldDB" id="A0A517P9B8"/>
<dbReference type="EC" id="3.1.3.16" evidence="2"/>
<organism evidence="2 3">
    <name type="scientific">Alienimonas californiensis</name>
    <dbReference type="NCBI Taxonomy" id="2527989"/>
    <lineage>
        <taxon>Bacteria</taxon>
        <taxon>Pseudomonadati</taxon>
        <taxon>Planctomycetota</taxon>
        <taxon>Planctomycetia</taxon>
        <taxon>Planctomycetales</taxon>
        <taxon>Planctomycetaceae</taxon>
        <taxon>Alienimonas</taxon>
    </lineage>
</organism>
<evidence type="ECO:0000259" key="1">
    <source>
        <dbReference type="Pfam" id="PF00149"/>
    </source>
</evidence>
<dbReference type="InterPro" id="IPR050126">
    <property type="entry name" value="Ap4A_hydrolase"/>
</dbReference>
<gene>
    <name evidence="2" type="primary">pphA</name>
    <name evidence="2" type="ORF">CA12_20670</name>
</gene>
<dbReference type="GO" id="GO:0004722">
    <property type="term" value="F:protein serine/threonine phosphatase activity"/>
    <property type="evidence" value="ECO:0007669"/>
    <property type="project" value="UniProtKB-EC"/>
</dbReference>
<dbReference type="Gene3D" id="3.60.21.10">
    <property type="match status" value="1"/>
</dbReference>
<dbReference type="Proteomes" id="UP000318741">
    <property type="component" value="Chromosome"/>
</dbReference>
<dbReference type="RefSeq" id="WP_242688196.1">
    <property type="nucleotide sequence ID" value="NZ_CP036265.1"/>
</dbReference>
<dbReference type="InterPro" id="IPR004843">
    <property type="entry name" value="Calcineurin-like_PHP"/>
</dbReference>
<keyword evidence="3" id="KW-1185">Reference proteome</keyword>